<dbReference type="InterPro" id="IPR003848">
    <property type="entry name" value="DUF218"/>
</dbReference>
<accession>A0A2K8QK95</accession>
<feature type="domain" description="DUF218" evidence="1">
    <location>
        <begin position="43"/>
        <end position="157"/>
    </location>
</feature>
<evidence type="ECO:0000259" key="1">
    <source>
        <dbReference type="Pfam" id="PF02698"/>
    </source>
</evidence>
<dbReference type="PANTHER" id="PTHR30336">
    <property type="entry name" value="INNER MEMBRANE PROTEIN, PROBABLE PERMEASE"/>
    <property type="match status" value="1"/>
</dbReference>
<dbReference type="InterPro" id="IPR051599">
    <property type="entry name" value="Cell_Envelope_Assoc"/>
</dbReference>
<dbReference type="RefSeq" id="WP_049854958.1">
    <property type="nucleotide sequence ID" value="NZ_BMJF01000008.1"/>
</dbReference>
<dbReference type="CDD" id="cd06259">
    <property type="entry name" value="YdcF-like"/>
    <property type="match status" value="1"/>
</dbReference>
<dbReference type="AlphaFoldDB" id="A0A2K8QK95"/>
<organism evidence="2 3">
    <name type="scientific">Dickeya fangzhongdai</name>
    <dbReference type="NCBI Taxonomy" id="1778540"/>
    <lineage>
        <taxon>Bacteria</taxon>
        <taxon>Pseudomonadati</taxon>
        <taxon>Pseudomonadota</taxon>
        <taxon>Gammaproteobacteria</taxon>
        <taxon>Enterobacterales</taxon>
        <taxon>Pectobacteriaceae</taxon>
        <taxon>Dickeya</taxon>
    </lineage>
</organism>
<name>A0A2K8QK95_9GAMM</name>
<evidence type="ECO:0000313" key="3">
    <source>
        <dbReference type="Proteomes" id="UP000231901"/>
    </source>
</evidence>
<reference evidence="3" key="1">
    <citation type="journal article" date="2018" name="Genome Announc.">
        <title>Complete genome sequence of a Dickeya fangzhongdai type strain causing bleeding canker of pear tree trunks.</title>
        <authorList>
            <person name="Zhao Y."/>
            <person name="Tian Y."/>
            <person name="Li X."/>
            <person name="Hu B."/>
        </authorList>
    </citation>
    <scope>NUCLEOTIDE SEQUENCE [LARGE SCALE GENOMIC DNA]</scope>
    <source>
        <strain evidence="3">DSM 101947</strain>
    </source>
</reference>
<dbReference type="Gene3D" id="1.10.3620.10">
    <property type="entry name" value="YdcF like domain"/>
    <property type="match status" value="1"/>
</dbReference>
<dbReference type="PANTHER" id="PTHR30336:SF20">
    <property type="entry name" value="DUF218 DOMAIN-CONTAINING PROTEIN"/>
    <property type="match status" value="1"/>
</dbReference>
<dbReference type="OrthoDB" id="2216870at2"/>
<dbReference type="GeneID" id="66564313"/>
<gene>
    <name evidence="2" type="ORF">CVE23_08190</name>
</gene>
<evidence type="ECO:0000313" key="2">
    <source>
        <dbReference type="EMBL" id="ATZ93947.1"/>
    </source>
</evidence>
<dbReference type="Gene3D" id="3.40.50.620">
    <property type="entry name" value="HUPs"/>
    <property type="match status" value="1"/>
</dbReference>
<dbReference type="GO" id="GO:0005886">
    <property type="term" value="C:plasma membrane"/>
    <property type="evidence" value="ECO:0007669"/>
    <property type="project" value="TreeGrafter"/>
</dbReference>
<dbReference type="Proteomes" id="UP000231901">
    <property type="component" value="Chromosome"/>
</dbReference>
<keyword evidence="3" id="KW-1185">Reference proteome</keyword>
<dbReference type="Pfam" id="PF02698">
    <property type="entry name" value="DUF218"/>
    <property type="match status" value="1"/>
</dbReference>
<proteinExistence type="predicted"/>
<sequence>MDLSDEVIHDLNDIASWLALDDFPQVKTMNPDLMIIAGHAILPNIFGALTLAKKADIPVLLSGGIGHSTVLLQQAVKNNCLTAAIDTADKSEAEMLASIAMSVFGIAAEKLFIESASRNCGENADFSRELVLDKEIARQEIILVQDPLMQRRTTETFLFSWNKKGMDSRFISWPVFTPSLIMIGGEPMITGGQMPEVWEIERYTAMVLGEVKRLRDDQNGYGPSGAGFIGHVDIPDEVTRAWERLMSNQSLSERVR</sequence>
<dbReference type="EMBL" id="CP025003">
    <property type="protein sequence ID" value="ATZ93947.1"/>
    <property type="molecule type" value="Genomic_DNA"/>
</dbReference>
<dbReference type="InterPro" id="IPR014729">
    <property type="entry name" value="Rossmann-like_a/b/a_fold"/>
</dbReference>
<dbReference type="KEGG" id="dfn:CVE23_08190"/>
<protein>
    <submittedName>
        <fullName evidence="2">YdcF family protein</fullName>
    </submittedName>
</protein>